<sequence>METGDVKTSLTFAALEGDSALNEDECLFLNPKSKRVLLLNTLERPRNNFFNSKITYGNEGLATRFPSSENTLGFDIISMDLPETSQPLVDNNTTDVEMAFNTKADRFYLFFTAFQTEISKTYYEEKKNIEEALAENINTIPVTKDKMVIKKKPRPGKQQANNKIVQTKRDVLSIKSEYKPDNKEVSDNEQNDDKRVFKPLLWAKRAKPNTTVTTKDYIPEVVDKEKSLPIWLKEKQAAGFVKDTTIYQPEGSFKPLLARTLVLNRENYEKLLTKEDYIYETQNFKRILNQEPTFIKDVEQGYYIIASLVYDLDSAVKSQNELLEKGVHSKIFIDHLQEKYYIYLFNSENFYDVFMLRKAFIKNPFLEDVWILNVNIEKQLGKKL</sequence>
<dbReference type="Proteomes" id="UP001164705">
    <property type="component" value="Chromosome"/>
</dbReference>
<dbReference type="RefSeq" id="WP_267675558.1">
    <property type="nucleotide sequence ID" value="NZ_CP113088.1"/>
</dbReference>
<evidence type="ECO:0000313" key="1">
    <source>
        <dbReference type="EMBL" id="WAC01010.1"/>
    </source>
</evidence>
<gene>
    <name evidence="1" type="ORF">N7U66_12555</name>
</gene>
<dbReference type="AlphaFoldDB" id="A0A9E8SFR4"/>
<accession>A0A9E8SFR4</accession>
<dbReference type="KEGG" id="lnu:N7U66_12555"/>
<proteinExistence type="predicted"/>
<name>A0A9E8SFR4_9FLAO</name>
<protein>
    <submittedName>
        <fullName evidence="1">Uncharacterized protein</fullName>
    </submittedName>
</protein>
<evidence type="ECO:0000313" key="2">
    <source>
        <dbReference type="Proteomes" id="UP001164705"/>
    </source>
</evidence>
<reference evidence="1" key="1">
    <citation type="submission" date="2022-11" db="EMBL/GenBank/DDBJ databases">
        <title>Lacinutrix neustonica HL-RS19T sp. nov., isolated from the surface microlayer sample of brackish Lake Shihwa.</title>
        <authorList>
            <person name="Choi J.Y."/>
            <person name="Hwang C.Y."/>
        </authorList>
    </citation>
    <scope>NUCLEOTIDE SEQUENCE</scope>
    <source>
        <strain evidence="1">HL-RS19</strain>
    </source>
</reference>
<organism evidence="1 2">
    <name type="scientific">Lacinutrix neustonica</name>
    <dbReference type="NCBI Taxonomy" id="2980107"/>
    <lineage>
        <taxon>Bacteria</taxon>
        <taxon>Pseudomonadati</taxon>
        <taxon>Bacteroidota</taxon>
        <taxon>Flavobacteriia</taxon>
        <taxon>Flavobacteriales</taxon>
        <taxon>Flavobacteriaceae</taxon>
        <taxon>Lacinutrix</taxon>
    </lineage>
</organism>
<dbReference type="EMBL" id="CP113088">
    <property type="protein sequence ID" value="WAC01010.1"/>
    <property type="molecule type" value="Genomic_DNA"/>
</dbReference>
<keyword evidence="2" id="KW-1185">Reference proteome</keyword>